<keyword evidence="4 10" id="KW-0812">Transmembrane</keyword>
<feature type="transmembrane region" description="Helical" evidence="10">
    <location>
        <begin position="595"/>
        <end position="619"/>
    </location>
</feature>
<dbReference type="Pfam" id="PF00528">
    <property type="entry name" value="BPD_transp_1"/>
    <property type="match status" value="1"/>
</dbReference>
<evidence type="ECO:0000256" key="8">
    <source>
        <dbReference type="ARBA" id="ARBA00023032"/>
    </source>
</evidence>
<feature type="transmembrane region" description="Helical" evidence="10">
    <location>
        <begin position="12"/>
        <end position="30"/>
    </location>
</feature>
<dbReference type="PROSITE" id="PS50893">
    <property type="entry name" value="ABC_TRANSPORTER_2"/>
    <property type="match status" value="1"/>
</dbReference>
<evidence type="ECO:0000256" key="5">
    <source>
        <dbReference type="ARBA" id="ARBA00022741"/>
    </source>
</evidence>
<dbReference type="InterPro" id="IPR017871">
    <property type="entry name" value="ABC_transporter-like_CS"/>
</dbReference>
<keyword evidence="6" id="KW-0067">ATP-binding</keyword>
<dbReference type="Gene3D" id="3.40.50.300">
    <property type="entry name" value="P-loop containing nucleotide triphosphate hydrolases"/>
    <property type="match status" value="1"/>
</dbReference>
<dbReference type="InterPro" id="IPR003439">
    <property type="entry name" value="ABC_transporter-like_ATP-bd"/>
</dbReference>
<dbReference type="SUPFAM" id="SSF52540">
    <property type="entry name" value="P-loop containing nucleoside triphosphate hydrolases"/>
    <property type="match status" value="1"/>
</dbReference>
<evidence type="ECO:0000313" key="13">
    <source>
        <dbReference type="EMBL" id="EEC68217.1"/>
    </source>
</evidence>
<dbReference type="STRING" id="39946.B8BKN1"/>
<dbReference type="GO" id="GO:0016020">
    <property type="term" value="C:membrane"/>
    <property type="evidence" value="ECO:0007669"/>
    <property type="project" value="UniProtKB-SubCell"/>
</dbReference>
<feature type="domain" description="ABC transmembrane type-1" evidence="12">
    <location>
        <begin position="1"/>
        <end position="131"/>
    </location>
</feature>
<dbReference type="Gene3D" id="1.10.3080.10">
    <property type="entry name" value="Clc chloride channel"/>
    <property type="match status" value="1"/>
</dbReference>
<dbReference type="Proteomes" id="UP000007015">
    <property type="component" value="Chromosome 11"/>
</dbReference>
<name>B8BKN1_ORYSI</name>
<evidence type="ECO:0000256" key="7">
    <source>
        <dbReference type="ARBA" id="ARBA00022989"/>
    </source>
</evidence>
<comment type="similarity">
    <text evidence="2">Belongs to the ABC transporter superfamily.</text>
</comment>
<gene>
    <name evidence="13" type="ORF">OsI_36206</name>
</gene>
<dbReference type="InterPro" id="IPR027417">
    <property type="entry name" value="P-loop_NTPase"/>
</dbReference>
<feature type="transmembrane region" description="Helical" evidence="10">
    <location>
        <begin position="631"/>
        <end position="651"/>
    </location>
</feature>
<dbReference type="HOGENOM" id="CLU_337204_0_0_1"/>
<evidence type="ECO:0000256" key="6">
    <source>
        <dbReference type="ARBA" id="ARBA00022840"/>
    </source>
</evidence>
<feature type="transmembrane region" description="Helical" evidence="10">
    <location>
        <begin position="79"/>
        <end position="102"/>
    </location>
</feature>
<dbReference type="CDD" id="cd06261">
    <property type="entry name" value="TM_PBP2"/>
    <property type="match status" value="1"/>
</dbReference>
<dbReference type="FunFam" id="3.40.50.300:FF:000425">
    <property type="entry name" value="Probable ABC transporter, ATP-binding subunit"/>
    <property type="match status" value="1"/>
</dbReference>
<evidence type="ECO:0000256" key="2">
    <source>
        <dbReference type="ARBA" id="ARBA00005417"/>
    </source>
</evidence>
<feature type="transmembrane region" description="Helical" evidence="10">
    <location>
        <begin position="109"/>
        <end position="127"/>
    </location>
</feature>
<dbReference type="InterPro" id="IPR000515">
    <property type="entry name" value="MetI-like"/>
</dbReference>
<dbReference type="EMBL" id="CM000136">
    <property type="protein sequence ID" value="EEC68217.1"/>
    <property type="molecule type" value="Genomic_DNA"/>
</dbReference>
<evidence type="ECO:0000259" key="11">
    <source>
        <dbReference type="PROSITE" id="PS50893"/>
    </source>
</evidence>
<dbReference type="PANTHER" id="PTHR43117">
    <property type="entry name" value="OSMOPROTECTANT IMPORT ATP-BINDING PROTEIN OSMV"/>
    <property type="match status" value="1"/>
</dbReference>
<evidence type="ECO:0000256" key="3">
    <source>
        <dbReference type="ARBA" id="ARBA00022448"/>
    </source>
</evidence>
<dbReference type="GO" id="GO:0005524">
    <property type="term" value="F:ATP binding"/>
    <property type="evidence" value="ECO:0007669"/>
    <property type="project" value="UniProtKB-KW"/>
</dbReference>
<evidence type="ECO:0000256" key="9">
    <source>
        <dbReference type="ARBA" id="ARBA00023136"/>
    </source>
</evidence>
<dbReference type="PROSITE" id="PS00211">
    <property type="entry name" value="ABC_TRANSPORTER_1"/>
    <property type="match status" value="1"/>
</dbReference>
<dbReference type="InterPro" id="IPR035906">
    <property type="entry name" value="MetI-like_sf"/>
</dbReference>
<keyword evidence="3" id="KW-0813">Transport</keyword>
<keyword evidence="5" id="KW-0547">Nucleotide-binding</keyword>
<feature type="domain" description="ABC transporter" evidence="11">
    <location>
        <begin position="120"/>
        <end position="356"/>
    </location>
</feature>
<reference evidence="13 14" key="1">
    <citation type="journal article" date="2005" name="PLoS Biol.">
        <title>The genomes of Oryza sativa: a history of duplications.</title>
        <authorList>
            <person name="Yu J."/>
            <person name="Wang J."/>
            <person name="Lin W."/>
            <person name="Li S."/>
            <person name="Li H."/>
            <person name="Zhou J."/>
            <person name="Ni P."/>
            <person name="Dong W."/>
            <person name="Hu S."/>
            <person name="Zeng C."/>
            <person name="Zhang J."/>
            <person name="Zhang Y."/>
            <person name="Li R."/>
            <person name="Xu Z."/>
            <person name="Li S."/>
            <person name="Li X."/>
            <person name="Zheng H."/>
            <person name="Cong L."/>
            <person name="Lin L."/>
            <person name="Yin J."/>
            <person name="Geng J."/>
            <person name="Li G."/>
            <person name="Shi J."/>
            <person name="Liu J."/>
            <person name="Lv H."/>
            <person name="Li J."/>
            <person name="Wang J."/>
            <person name="Deng Y."/>
            <person name="Ran L."/>
            <person name="Shi X."/>
            <person name="Wang X."/>
            <person name="Wu Q."/>
            <person name="Li C."/>
            <person name="Ren X."/>
            <person name="Wang J."/>
            <person name="Wang X."/>
            <person name="Li D."/>
            <person name="Liu D."/>
            <person name="Zhang X."/>
            <person name="Ji Z."/>
            <person name="Zhao W."/>
            <person name="Sun Y."/>
            <person name="Zhang Z."/>
            <person name="Bao J."/>
            <person name="Han Y."/>
            <person name="Dong L."/>
            <person name="Ji J."/>
            <person name="Chen P."/>
            <person name="Wu S."/>
            <person name="Liu J."/>
            <person name="Xiao Y."/>
            <person name="Bu D."/>
            <person name="Tan J."/>
            <person name="Yang L."/>
            <person name="Ye C."/>
            <person name="Zhang J."/>
            <person name="Xu J."/>
            <person name="Zhou Y."/>
            <person name="Yu Y."/>
            <person name="Zhang B."/>
            <person name="Zhuang S."/>
            <person name="Wei H."/>
            <person name="Liu B."/>
            <person name="Lei M."/>
            <person name="Yu H."/>
            <person name="Li Y."/>
            <person name="Xu H."/>
            <person name="Wei S."/>
            <person name="He X."/>
            <person name="Fang L."/>
            <person name="Zhang Z."/>
            <person name="Zhang Y."/>
            <person name="Huang X."/>
            <person name="Su Z."/>
            <person name="Tong W."/>
            <person name="Li J."/>
            <person name="Tong Z."/>
            <person name="Li S."/>
            <person name="Ye J."/>
            <person name="Wang L."/>
            <person name="Fang L."/>
            <person name="Lei T."/>
            <person name="Chen C."/>
            <person name="Chen H."/>
            <person name="Xu Z."/>
            <person name="Li H."/>
            <person name="Huang H."/>
            <person name="Zhang F."/>
            <person name="Xu H."/>
            <person name="Li N."/>
            <person name="Zhao C."/>
            <person name="Li S."/>
            <person name="Dong L."/>
            <person name="Huang Y."/>
            <person name="Li L."/>
            <person name="Xi Y."/>
            <person name="Qi Q."/>
            <person name="Li W."/>
            <person name="Zhang B."/>
            <person name="Hu W."/>
            <person name="Zhang Y."/>
            <person name="Tian X."/>
            <person name="Jiao Y."/>
            <person name="Liang X."/>
            <person name="Jin J."/>
            <person name="Gao L."/>
            <person name="Zheng W."/>
            <person name="Hao B."/>
            <person name="Liu S."/>
            <person name="Wang W."/>
            <person name="Yuan L."/>
            <person name="Cao M."/>
            <person name="McDermott J."/>
            <person name="Samudrala R."/>
            <person name="Wang J."/>
            <person name="Wong G.K."/>
            <person name="Yang H."/>
        </authorList>
    </citation>
    <scope>NUCLEOTIDE SEQUENCE [LARGE SCALE GENOMIC DNA]</scope>
    <source>
        <strain evidence="14">cv. 93-11</strain>
    </source>
</reference>
<dbReference type="PROSITE" id="PS50928">
    <property type="entry name" value="ABC_TM1"/>
    <property type="match status" value="1"/>
</dbReference>
<dbReference type="SMART" id="SM00382">
    <property type="entry name" value="AAA"/>
    <property type="match status" value="1"/>
</dbReference>
<dbReference type="GO" id="GO:0016887">
    <property type="term" value="F:ATP hydrolysis activity"/>
    <property type="evidence" value="ECO:0007669"/>
    <property type="project" value="InterPro"/>
</dbReference>
<organism evidence="13 14">
    <name type="scientific">Oryza sativa subsp. indica</name>
    <name type="common">Rice</name>
    <dbReference type="NCBI Taxonomy" id="39946"/>
    <lineage>
        <taxon>Eukaryota</taxon>
        <taxon>Viridiplantae</taxon>
        <taxon>Streptophyta</taxon>
        <taxon>Embryophyta</taxon>
        <taxon>Tracheophyta</taxon>
        <taxon>Spermatophyta</taxon>
        <taxon>Magnoliopsida</taxon>
        <taxon>Liliopsida</taxon>
        <taxon>Poales</taxon>
        <taxon>Poaceae</taxon>
        <taxon>BOP clade</taxon>
        <taxon>Oryzoideae</taxon>
        <taxon>Oryzeae</taxon>
        <taxon>Oryzinae</taxon>
        <taxon>Oryza</taxon>
        <taxon>Oryza sativa</taxon>
    </lineage>
</organism>
<protein>
    <submittedName>
        <fullName evidence="13">Uncharacterized protein</fullName>
    </submittedName>
</protein>
<feature type="transmembrane region" description="Helical" evidence="10">
    <location>
        <begin position="455"/>
        <end position="473"/>
    </location>
</feature>
<evidence type="ECO:0000259" key="12">
    <source>
        <dbReference type="PROSITE" id="PS50928"/>
    </source>
</evidence>
<accession>B8BKN1</accession>
<proteinExistence type="inferred from homology"/>
<dbReference type="InterPro" id="IPR003593">
    <property type="entry name" value="AAA+_ATPase"/>
</dbReference>
<keyword evidence="14" id="KW-1185">Reference proteome</keyword>
<evidence type="ECO:0000256" key="4">
    <source>
        <dbReference type="ARBA" id="ARBA00022692"/>
    </source>
</evidence>
<dbReference type="PRINTS" id="PR00762">
    <property type="entry name" value="CLCHANNEL"/>
</dbReference>
<dbReference type="NCBIfam" id="NF002437">
    <property type="entry name" value="PRK01610.1"/>
    <property type="match status" value="1"/>
</dbReference>
<keyword evidence="7 10" id="KW-1133">Transmembrane helix</keyword>
<evidence type="ECO:0000256" key="10">
    <source>
        <dbReference type="SAM" id="Phobius"/>
    </source>
</evidence>
<feature type="transmembrane region" description="Helical" evidence="10">
    <location>
        <begin position="571"/>
        <end position="589"/>
    </location>
</feature>
<dbReference type="Pfam" id="PF00654">
    <property type="entry name" value="Voltage_CLC"/>
    <property type="match status" value="1"/>
</dbReference>
<dbReference type="SUPFAM" id="SSF81340">
    <property type="entry name" value="Clc chloride channel"/>
    <property type="match status" value="1"/>
</dbReference>
<feature type="transmembrane region" description="Helical" evidence="10">
    <location>
        <begin position="663"/>
        <end position="689"/>
    </location>
</feature>
<sequence length="845" mass="90397">MIPLFSLIGHGIGYVPAITAVFLYSLLPIVRNTHTALDNLPGGLREAGRGIGMTFWQRLRWVEIPVALPVIFGGIRTAVVMNIGVMAIAAVIGAGGLGLLLLNGISSSDIRQLITGAVMISLLAIFMQKNGTPFNAVDNINLDVPEGEICVLLGPSGCGKTTTLKMINRLIEPTGGTILINGEDTSALDTVSLRRKIGYVIQQIGLFPNMTIEENITVVPRMLGWDKKRCHARAEELMSMVALDPKRFLHRYPKEMSGGQQQRIGVIRALAADPPVLLMDEPFGAVDPINRETIQNEFLDMQRQLKKTVMLVSHDIDEALKLGDRIAVFRQGKIVQNASADELLARPANDLVAAAAALHGWRRALTPALGGLAAGLLLYIHQRYRHQRPAAPTDYMEAIETGNGKLDTGASLVKCLASLLVVSSGSAIGREGAMILLAALVGSLFAQRFTHEKEWKLWVACAAAAGMASAYHAPLAGSLFIAEILFGTLMLASLGPVVIAAVSALLMTNLLNGGQAPLYLVTPLAAPLPTQYLLMALVGVVAGAGGPLFLWLMTASGRAFRSLRLKPPLQLALGGLIVGLLSLLFPQVWGNGYSVVQALLIAPPGVLLLGAILVCKLLAILASSGSGAPGGVFTPTLFVGAALGSIIGQLFGLWPGMDAAVPLLLALTGMATLLAATTHAPIMAALMVFEMTGEYALLPGILLACVIATTVSRGLRPISVYHTAPLPKREVLGFRAIDHVPQPVAHLYQALDMAIQLIRPRRQQHAIERDFAPFVKQGAHLIQRKTGQAREGDQPQLIEHPGGVLTAQTVAAYRRDQPLFLVMPQRRRRDSAQARHRADIQLFCH</sequence>
<dbReference type="Gene3D" id="1.10.3720.10">
    <property type="entry name" value="MetI-like"/>
    <property type="match status" value="1"/>
</dbReference>
<dbReference type="AlphaFoldDB" id="B8BKN1"/>
<evidence type="ECO:0000313" key="14">
    <source>
        <dbReference type="Proteomes" id="UP000007015"/>
    </source>
</evidence>
<feature type="transmembrane region" description="Helical" evidence="10">
    <location>
        <begin position="485"/>
        <end position="511"/>
    </location>
</feature>
<feature type="transmembrane region" description="Helical" evidence="10">
    <location>
        <begin position="531"/>
        <end position="551"/>
    </location>
</feature>
<dbReference type="PANTHER" id="PTHR43117:SF4">
    <property type="entry name" value="OSMOPROTECTANT IMPORT ATP-BINDING PROTEIN OSMV"/>
    <property type="match status" value="1"/>
</dbReference>
<dbReference type="GO" id="GO:0015108">
    <property type="term" value="F:chloride transmembrane transporter activity"/>
    <property type="evidence" value="ECO:0007669"/>
    <property type="project" value="InterPro"/>
</dbReference>
<dbReference type="InterPro" id="IPR014743">
    <property type="entry name" value="Cl-channel_core"/>
</dbReference>
<keyword evidence="8" id="KW-0764">Sulfate transport</keyword>
<feature type="transmembrane region" description="Helical" evidence="10">
    <location>
        <begin position="696"/>
        <end position="715"/>
    </location>
</feature>
<dbReference type="Gramene" id="BGIOSGA033946-TA">
    <property type="protein sequence ID" value="BGIOSGA033946-PA"/>
    <property type="gene ID" value="BGIOSGA033946"/>
</dbReference>
<dbReference type="InterPro" id="IPR001807">
    <property type="entry name" value="ClC"/>
</dbReference>
<comment type="subcellular location">
    <subcellularLocation>
        <location evidence="1">Membrane</location>
        <topology evidence="1">Multi-pass membrane protein</topology>
    </subcellularLocation>
</comment>
<keyword evidence="9 10" id="KW-0472">Membrane</keyword>
<dbReference type="SUPFAM" id="SSF161098">
    <property type="entry name" value="MetI-like"/>
    <property type="match status" value="1"/>
</dbReference>
<evidence type="ECO:0000256" key="1">
    <source>
        <dbReference type="ARBA" id="ARBA00004141"/>
    </source>
</evidence>
<dbReference type="Pfam" id="PF00005">
    <property type="entry name" value="ABC_tran"/>
    <property type="match status" value="1"/>
</dbReference>
<dbReference type="CDD" id="cd00400">
    <property type="entry name" value="Voltage_gated_ClC"/>
    <property type="match status" value="1"/>
</dbReference>